<dbReference type="PROSITE" id="PS00636">
    <property type="entry name" value="DNAJ_1"/>
    <property type="match status" value="1"/>
</dbReference>
<dbReference type="SUPFAM" id="SSF46565">
    <property type="entry name" value="Chaperone J-domain"/>
    <property type="match status" value="1"/>
</dbReference>
<dbReference type="PANTHER" id="PTHR45090">
    <property type="entry name" value="CHAPERONE PROTEIN DNAJ 20 CHLOROPLASTIC"/>
    <property type="match status" value="1"/>
</dbReference>
<dbReference type="PRINTS" id="PR00625">
    <property type="entry name" value="JDOMAIN"/>
</dbReference>
<dbReference type="Pfam" id="PF00226">
    <property type="entry name" value="DnaJ"/>
    <property type="match status" value="1"/>
</dbReference>
<evidence type="ECO:0000313" key="3">
    <source>
        <dbReference type="Proteomes" id="UP001159364"/>
    </source>
</evidence>
<reference evidence="2 3" key="1">
    <citation type="submission" date="2021-09" db="EMBL/GenBank/DDBJ databases">
        <title>Genomic insights and catalytic innovation underlie evolution of tropane alkaloids biosynthesis.</title>
        <authorList>
            <person name="Wang Y.-J."/>
            <person name="Tian T."/>
            <person name="Huang J.-P."/>
            <person name="Huang S.-X."/>
        </authorList>
    </citation>
    <scope>NUCLEOTIDE SEQUENCE [LARGE SCALE GENOMIC DNA]</scope>
    <source>
        <strain evidence="2">KIB-2018</strain>
        <tissue evidence="2">Leaf</tissue>
    </source>
</reference>
<feature type="domain" description="J" evidence="1">
    <location>
        <begin position="7"/>
        <end position="75"/>
    </location>
</feature>
<accession>A0AAV8TFI7</accession>
<dbReference type="PROSITE" id="PS50076">
    <property type="entry name" value="DNAJ_2"/>
    <property type="match status" value="1"/>
</dbReference>
<dbReference type="EMBL" id="JAIWQS010000005">
    <property type="protein sequence ID" value="KAJ8765576.1"/>
    <property type="molecule type" value="Genomic_DNA"/>
</dbReference>
<dbReference type="InterPro" id="IPR053232">
    <property type="entry name" value="DnaJ_C/III_chloroplastic"/>
</dbReference>
<dbReference type="PANTHER" id="PTHR45090:SF3">
    <property type="entry name" value="OS09G0368800 PROTEIN"/>
    <property type="match status" value="1"/>
</dbReference>
<dbReference type="GO" id="GO:0009507">
    <property type="term" value="C:chloroplast"/>
    <property type="evidence" value="ECO:0007669"/>
    <property type="project" value="TreeGrafter"/>
</dbReference>
<dbReference type="Proteomes" id="UP001159364">
    <property type="component" value="Linkage Group LG05"/>
</dbReference>
<dbReference type="SMART" id="SM00271">
    <property type="entry name" value="DnaJ"/>
    <property type="match status" value="1"/>
</dbReference>
<proteinExistence type="predicted"/>
<dbReference type="InterPro" id="IPR036869">
    <property type="entry name" value="J_dom_sf"/>
</dbReference>
<evidence type="ECO:0000313" key="2">
    <source>
        <dbReference type="EMBL" id="KAJ8765576.1"/>
    </source>
</evidence>
<organism evidence="2 3">
    <name type="scientific">Erythroxylum novogranatense</name>
    <dbReference type="NCBI Taxonomy" id="1862640"/>
    <lineage>
        <taxon>Eukaryota</taxon>
        <taxon>Viridiplantae</taxon>
        <taxon>Streptophyta</taxon>
        <taxon>Embryophyta</taxon>
        <taxon>Tracheophyta</taxon>
        <taxon>Spermatophyta</taxon>
        <taxon>Magnoliopsida</taxon>
        <taxon>eudicotyledons</taxon>
        <taxon>Gunneridae</taxon>
        <taxon>Pentapetalae</taxon>
        <taxon>rosids</taxon>
        <taxon>fabids</taxon>
        <taxon>Malpighiales</taxon>
        <taxon>Erythroxylaceae</taxon>
        <taxon>Erythroxylum</taxon>
    </lineage>
</organism>
<dbReference type="CDD" id="cd06257">
    <property type="entry name" value="DnaJ"/>
    <property type="match status" value="1"/>
</dbReference>
<sequence length="84" mass="9950">MLEKKANLYEILSLRSKNVGFDEIKKAYRSMALLYRPDVCPPTPKDESSQRFVEVREAYETLSDPVSRRMYDYMLEQCRPWGPL</sequence>
<name>A0AAV8TFI7_9ROSI</name>
<dbReference type="Gene3D" id="1.10.287.110">
    <property type="entry name" value="DnaJ domain"/>
    <property type="match status" value="1"/>
</dbReference>
<protein>
    <recommendedName>
        <fullName evidence="1">J domain-containing protein</fullName>
    </recommendedName>
</protein>
<dbReference type="AlphaFoldDB" id="A0AAV8TFI7"/>
<gene>
    <name evidence="2" type="ORF">K2173_014698</name>
</gene>
<keyword evidence="3" id="KW-1185">Reference proteome</keyword>
<dbReference type="InterPro" id="IPR001623">
    <property type="entry name" value="DnaJ_domain"/>
</dbReference>
<dbReference type="InterPro" id="IPR018253">
    <property type="entry name" value="DnaJ_domain_CS"/>
</dbReference>
<comment type="caution">
    <text evidence="2">The sequence shown here is derived from an EMBL/GenBank/DDBJ whole genome shotgun (WGS) entry which is preliminary data.</text>
</comment>
<evidence type="ECO:0000259" key="1">
    <source>
        <dbReference type="PROSITE" id="PS50076"/>
    </source>
</evidence>